<keyword evidence="1" id="KW-1133">Transmembrane helix</keyword>
<proteinExistence type="predicted"/>
<dbReference type="Proteomes" id="UP000179279">
    <property type="component" value="Unassembled WGS sequence"/>
</dbReference>
<keyword evidence="1" id="KW-0812">Transmembrane</keyword>
<evidence type="ECO:0000313" key="3">
    <source>
        <dbReference type="Proteomes" id="UP000179279"/>
    </source>
</evidence>
<comment type="caution">
    <text evidence="2">The sequence shown here is derived from an EMBL/GenBank/DDBJ whole genome shotgun (WGS) entry which is preliminary data.</text>
</comment>
<evidence type="ECO:0000256" key="1">
    <source>
        <dbReference type="SAM" id="Phobius"/>
    </source>
</evidence>
<keyword evidence="1" id="KW-0472">Membrane</keyword>
<sequence length="159" mass="18360">MKIKFEKKKNPVFTPSKEHSKKKRLIFLVEVVAVVTIALGTAIFFLMPKDFSTQKLLSTFRNIISLKKTENSLEEKTFENLLKEAVDGKILHVTSINNSNQGFYTVESTEGLKVIFDENKKLDGQVRTLQTLLSKAKIDRKKVIFVDFRFDKLVIRYSK</sequence>
<gene>
    <name evidence="2" type="ORF">A3A57_01305</name>
</gene>
<protein>
    <submittedName>
        <fullName evidence="2">Uncharacterized protein</fullName>
    </submittedName>
</protein>
<name>A0A1G1WYD6_9BACT</name>
<organism evidence="2 3">
    <name type="scientific">Candidatus Woykebacteria bacterium RIFCSPLOWO2_01_FULL_41_12</name>
    <dbReference type="NCBI Taxonomy" id="1802604"/>
    <lineage>
        <taxon>Bacteria</taxon>
        <taxon>Candidatus Woykeibacteriota</taxon>
    </lineage>
</organism>
<dbReference type="EMBL" id="MHDA01000014">
    <property type="protein sequence ID" value="OGY32581.1"/>
    <property type="molecule type" value="Genomic_DNA"/>
</dbReference>
<dbReference type="AlphaFoldDB" id="A0A1G1WYD6"/>
<feature type="transmembrane region" description="Helical" evidence="1">
    <location>
        <begin position="25"/>
        <end position="47"/>
    </location>
</feature>
<evidence type="ECO:0000313" key="2">
    <source>
        <dbReference type="EMBL" id="OGY32581.1"/>
    </source>
</evidence>
<reference evidence="2 3" key="1">
    <citation type="journal article" date="2016" name="Nat. Commun.">
        <title>Thousands of microbial genomes shed light on interconnected biogeochemical processes in an aquifer system.</title>
        <authorList>
            <person name="Anantharaman K."/>
            <person name="Brown C.T."/>
            <person name="Hug L.A."/>
            <person name="Sharon I."/>
            <person name="Castelle C.J."/>
            <person name="Probst A.J."/>
            <person name="Thomas B.C."/>
            <person name="Singh A."/>
            <person name="Wilkins M.J."/>
            <person name="Karaoz U."/>
            <person name="Brodie E.L."/>
            <person name="Williams K.H."/>
            <person name="Hubbard S.S."/>
            <person name="Banfield J.F."/>
        </authorList>
    </citation>
    <scope>NUCLEOTIDE SEQUENCE [LARGE SCALE GENOMIC DNA]</scope>
</reference>
<accession>A0A1G1WYD6</accession>